<protein>
    <submittedName>
        <fullName evidence="1">Uncharacterized protein</fullName>
    </submittedName>
</protein>
<dbReference type="STRING" id="400682.A0A1X7TPI8"/>
<dbReference type="OMA" id="EYRCTNI"/>
<dbReference type="EnsemblMetazoa" id="Aqu2.1.16950_001">
    <property type="protein sequence ID" value="Aqu2.1.16950_001"/>
    <property type="gene ID" value="Aqu2.1.16950"/>
</dbReference>
<accession>A0A1X7TPI8</accession>
<sequence>MAAAGGYFAIGFRSIQIIQVRLRKPDYKPPFSRAKKIPREDAGYRVTGGNIAAIDFGTTSVSVAFITKGDEKVATLMLDREDQSTRVPNTVLLKKEDDGKMKVEAFGSIAHRKFTSMRSSEHHSHVYFERIKMLMRREKAVDRDTVVESFSGEKFYLVEVIAFILQHLKNLLMDHFSRTTWPLKTTDFDWVITVPAIWDARGKRMMREAAYLAGLLTEYGSITKFTPVSHRSLPLPDEVNPDRLSLALEPESAALYSQETVGDQIKNITAHIEVNGNIVIENIPTGNAWGGTQVNEAFSKILEGIVSDPGFEKFLASGDRSQNMADIVKIVYTEFESEKTLFGKEQTEEICISLPSRFVKFYDNALESGVKRKSGVDYEDDMLYIHLKGKCTLEAIKASDDDLSTFYLVGGFGGCKYVHKKVKAAIEKSFYSQGCSFNVIVPPTPELAVATGAAMWRKNPDKIKARRSDATYGIAVSLPFKDDEHDEHYKFYNEDEKEYRCTNIFSVFLEKGELVQTDQVITISLTPLHQSDKQITIGIYSTPNLGVRYIEDTNGKSTVIKIGQLVIDIPNPDNLSTDDRHVDITMDFSGTEIQAKAKYRVTGEEVKTVCDFLSAQQT</sequence>
<name>A0A1X7TPI8_AMPQE</name>
<dbReference type="eggNOG" id="KOG0101">
    <property type="taxonomic scope" value="Eukaryota"/>
</dbReference>
<dbReference type="Gene3D" id="3.30.420.40">
    <property type="match status" value="1"/>
</dbReference>
<dbReference type="AlphaFoldDB" id="A0A1X7TPI8"/>
<dbReference type="InParanoid" id="A0A1X7TPI8"/>
<proteinExistence type="predicted"/>
<dbReference type="PANTHER" id="PTHR14187">
    <property type="entry name" value="ALPHA KINASE/ELONGATION FACTOR 2 KINASE"/>
    <property type="match status" value="1"/>
</dbReference>
<organism evidence="1">
    <name type="scientific">Amphimedon queenslandica</name>
    <name type="common">Sponge</name>
    <dbReference type="NCBI Taxonomy" id="400682"/>
    <lineage>
        <taxon>Eukaryota</taxon>
        <taxon>Metazoa</taxon>
        <taxon>Porifera</taxon>
        <taxon>Demospongiae</taxon>
        <taxon>Heteroscleromorpha</taxon>
        <taxon>Haplosclerida</taxon>
        <taxon>Niphatidae</taxon>
        <taxon>Amphimedon</taxon>
    </lineage>
</organism>
<dbReference type="PANTHER" id="PTHR14187:SF5">
    <property type="entry name" value="HEAT SHOCK 70 KDA PROTEIN 12A"/>
    <property type="match status" value="1"/>
</dbReference>
<reference evidence="1" key="1">
    <citation type="submission" date="2017-05" db="UniProtKB">
        <authorList>
            <consortium name="EnsemblMetazoa"/>
        </authorList>
    </citation>
    <scope>IDENTIFICATION</scope>
</reference>
<dbReference type="InterPro" id="IPR043129">
    <property type="entry name" value="ATPase_NBD"/>
</dbReference>
<evidence type="ECO:0000313" key="1">
    <source>
        <dbReference type="EnsemblMetazoa" id="Aqu2.1.16950_001"/>
    </source>
</evidence>
<dbReference type="SUPFAM" id="SSF53067">
    <property type="entry name" value="Actin-like ATPase domain"/>
    <property type="match status" value="2"/>
</dbReference>
<dbReference type="OrthoDB" id="2963168at2759"/>